<dbReference type="AlphaFoldDB" id="A0A0C1TZP6"/>
<dbReference type="GO" id="GO:0052856">
    <property type="term" value="F:NAD(P)HX epimerase activity"/>
    <property type="evidence" value="ECO:0007669"/>
    <property type="project" value="TreeGrafter"/>
</dbReference>
<organism evidence="8 9">
    <name type="scientific">Clostridium argentinense CDC 2741</name>
    <dbReference type="NCBI Taxonomy" id="1418104"/>
    <lineage>
        <taxon>Bacteria</taxon>
        <taxon>Bacillati</taxon>
        <taxon>Bacillota</taxon>
        <taxon>Clostridia</taxon>
        <taxon>Eubacteriales</taxon>
        <taxon>Clostridiaceae</taxon>
        <taxon>Clostridium</taxon>
    </lineage>
</organism>
<comment type="similarity">
    <text evidence="6">Belongs to the NnrD/CARKD family.</text>
</comment>
<keyword evidence="8" id="KW-0808">Transferase</keyword>
<gene>
    <name evidence="6" type="primary">nnrD</name>
    <name evidence="8" type="ORF">U732_548</name>
</gene>
<dbReference type="InterPro" id="IPR000631">
    <property type="entry name" value="CARKD"/>
</dbReference>
<evidence type="ECO:0000256" key="3">
    <source>
        <dbReference type="ARBA" id="ARBA00022857"/>
    </source>
</evidence>
<protein>
    <recommendedName>
        <fullName evidence="6">ADP-dependent (S)-NAD(P)H-hydrate dehydratase</fullName>
        <ecNumber evidence="6">4.2.1.136</ecNumber>
    </recommendedName>
    <alternativeName>
        <fullName evidence="6">ADP-dependent NAD(P)HX dehydratase</fullName>
    </alternativeName>
</protein>
<dbReference type="EC" id="4.2.1.136" evidence="6"/>
<evidence type="ECO:0000313" key="9">
    <source>
        <dbReference type="Proteomes" id="UP000031366"/>
    </source>
</evidence>
<dbReference type="STRING" id="29341.RSJ17_05555"/>
<dbReference type="SUPFAM" id="SSF53613">
    <property type="entry name" value="Ribokinase-like"/>
    <property type="match status" value="1"/>
</dbReference>
<dbReference type="PANTHER" id="PTHR12592:SF0">
    <property type="entry name" value="ATP-DEPENDENT (S)-NAD(P)H-HYDRATE DEHYDRATASE"/>
    <property type="match status" value="1"/>
</dbReference>
<evidence type="ECO:0000256" key="6">
    <source>
        <dbReference type="HAMAP-Rule" id="MF_01965"/>
    </source>
</evidence>
<keyword evidence="9" id="KW-1185">Reference proteome</keyword>
<dbReference type="GO" id="GO:0046496">
    <property type="term" value="P:nicotinamide nucleotide metabolic process"/>
    <property type="evidence" value="ECO:0007669"/>
    <property type="project" value="UniProtKB-UniRule"/>
</dbReference>
<dbReference type="OrthoDB" id="9806925at2"/>
<comment type="catalytic activity">
    <reaction evidence="6">
        <text>(6S)-NADHX + ADP = AMP + phosphate + NADH + H(+)</text>
        <dbReference type="Rhea" id="RHEA:32223"/>
        <dbReference type="ChEBI" id="CHEBI:15378"/>
        <dbReference type="ChEBI" id="CHEBI:43474"/>
        <dbReference type="ChEBI" id="CHEBI:57945"/>
        <dbReference type="ChEBI" id="CHEBI:64074"/>
        <dbReference type="ChEBI" id="CHEBI:456215"/>
        <dbReference type="ChEBI" id="CHEBI:456216"/>
        <dbReference type="EC" id="4.2.1.136"/>
    </reaction>
</comment>
<dbReference type="Pfam" id="PF01256">
    <property type="entry name" value="Carb_kinase"/>
    <property type="match status" value="1"/>
</dbReference>
<dbReference type="PANTHER" id="PTHR12592">
    <property type="entry name" value="ATP-DEPENDENT (S)-NAD(P)H-HYDRATE DEHYDRATASE FAMILY MEMBER"/>
    <property type="match status" value="1"/>
</dbReference>
<sequence length="301" mass="33331">MVNSLQNFKNTIFTNLHNIYFKEIKLTEEFITSVLRKRKIDGHKGDYGRVLIISGSKGYSGAAYITTQAAVRSGAGLVTLCTHKELQDIMCIKLCEAMTINFEETDKINNIVEKSNVIAFGPGMGNSRLTFNILKEILTKSECPIIIDADGLNVLQGQLELLEYKNNEIILTPHLREMARLTGLTIEEIKENKVKIAKEFAKVHNVILLLKGYNTIITDGNVVYINTTGSSAMASGGMGDALTGIIASFIGQGYEPLKATYLGAYIHGYCGDLLSEEMFCVNATHLIEYLPYSIKKLMDKL</sequence>
<proteinExistence type="inferred from homology"/>
<keyword evidence="2 6" id="KW-0067">ATP-binding</keyword>
<dbReference type="Gene3D" id="3.40.1190.20">
    <property type="match status" value="1"/>
</dbReference>
<evidence type="ECO:0000256" key="2">
    <source>
        <dbReference type="ARBA" id="ARBA00022840"/>
    </source>
</evidence>
<dbReference type="PROSITE" id="PS51383">
    <property type="entry name" value="YJEF_C_3"/>
    <property type="match status" value="1"/>
</dbReference>
<keyword evidence="8" id="KW-0418">Kinase</keyword>
<accession>A0A0C1TZP6</accession>
<comment type="subunit">
    <text evidence="6">Homotetramer.</text>
</comment>
<dbReference type="GO" id="GO:0110051">
    <property type="term" value="P:metabolite repair"/>
    <property type="evidence" value="ECO:0007669"/>
    <property type="project" value="TreeGrafter"/>
</dbReference>
<evidence type="ECO:0000259" key="7">
    <source>
        <dbReference type="PROSITE" id="PS51383"/>
    </source>
</evidence>
<feature type="binding site" evidence="6">
    <location>
        <position position="240"/>
    </location>
    <ligand>
        <name>(6S)-NADPHX</name>
        <dbReference type="ChEBI" id="CHEBI:64076"/>
    </ligand>
</feature>
<feature type="binding site" evidence="6">
    <location>
        <position position="239"/>
    </location>
    <ligand>
        <name>AMP</name>
        <dbReference type="ChEBI" id="CHEBI:456215"/>
    </ligand>
</feature>
<evidence type="ECO:0000313" key="8">
    <source>
        <dbReference type="EMBL" id="KIE44768.1"/>
    </source>
</evidence>
<keyword evidence="1 6" id="KW-0547">Nucleotide-binding</keyword>
<reference evidence="8 9" key="1">
    <citation type="journal article" date="2015" name="Infect. Genet. Evol.">
        <title>Genomic sequences of six botulinum neurotoxin-producing strains representing three clostridial species illustrate the mobility and diversity of botulinum neurotoxin genes.</title>
        <authorList>
            <person name="Smith T.J."/>
            <person name="Hill K.K."/>
            <person name="Xie G."/>
            <person name="Foley B.T."/>
            <person name="Williamson C.H."/>
            <person name="Foster J.T."/>
            <person name="Johnson S.L."/>
            <person name="Chertkov O."/>
            <person name="Teshima H."/>
            <person name="Gibbons H.S."/>
            <person name="Johnsky L.A."/>
            <person name="Karavis M.A."/>
            <person name="Smith L.A."/>
        </authorList>
    </citation>
    <scope>NUCLEOTIDE SEQUENCE [LARGE SCALE GENOMIC DNA]</scope>
    <source>
        <strain evidence="8 9">CDC 2741</strain>
    </source>
</reference>
<comment type="caution">
    <text evidence="8">The sequence shown here is derived from an EMBL/GenBank/DDBJ whole genome shotgun (WGS) entry which is preliminary data.</text>
</comment>
<evidence type="ECO:0000256" key="5">
    <source>
        <dbReference type="ARBA" id="ARBA00023239"/>
    </source>
</evidence>
<dbReference type="HAMAP" id="MF_01965">
    <property type="entry name" value="NADHX_dehydratase"/>
    <property type="match status" value="1"/>
</dbReference>
<comment type="cofactor">
    <cofactor evidence="6">
        <name>Mg(2+)</name>
        <dbReference type="ChEBI" id="CHEBI:18420"/>
    </cofactor>
</comment>
<comment type="function">
    <text evidence="6">Catalyzes the dehydration of the S-form of NAD(P)HX at the expense of ADP, which is converted to AMP. Together with NAD(P)HX epimerase, which catalyzes the epimerization of the S- and R-forms, the enzyme allows the repair of both epimers of NAD(P)HX, a damaged form of NAD(P)H that is a result of enzymatic or heat-dependent hydration.</text>
</comment>
<evidence type="ECO:0000256" key="4">
    <source>
        <dbReference type="ARBA" id="ARBA00023027"/>
    </source>
</evidence>
<dbReference type="InterPro" id="IPR029056">
    <property type="entry name" value="Ribokinase-like"/>
</dbReference>
<feature type="binding site" evidence="6">
    <location>
        <position position="123"/>
    </location>
    <ligand>
        <name>(6S)-NADPHX</name>
        <dbReference type="ChEBI" id="CHEBI:64076"/>
    </ligand>
</feature>
<feature type="binding site" evidence="6">
    <location>
        <begin position="211"/>
        <end position="215"/>
    </location>
    <ligand>
        <name>AMP</name>
        <dbReference type="ChEBI" id="CHEBI:456215"/>
    </ligand>
</feature>
<feature type="binding site" evidence="6">
    <location>
        <position position="62"/>
    </location>
    <ligand>
        <name>(6S)-NADPHX</name>
        <dbReference type="ChEBI" id="CHEBI:64076"/>
    </ligand>
</feature>
<dbReference type="CDD" id="cd01171">
    <property type="entry name" value="YXKO-related"/>
    <property type="match status" value="1"/>
</dbReference>
<dbReference type="EMBL" id="AYSO01000020">
    <property type="protein sequence ID" value="KIE44768.1"/>
    <property type="molecule type" value="Genomic_DNA"/>
</dbReference>
<evidence type="ECO:0000256" key="1">
    <source>
        <dbReference type="ARBA" id="ARBA00022741"/>
    </source>
</evidence>
<keyword evidence="5 6" id="KW-0456">Lyase</keyword>
<dbReference type="NCBIfam" id="TIGR00196">
    <property type="entry name" value="yjeF_cterm"/>
    <property type="match status" value="1"/>
</dbReference>
<keyword evidence="3 6" id="KW-0521">NADP</keyword>
<name>A0A0C1TZP6_9CLOT</name>
<dbReference type="RefSeq" id="WP_052268289.1">
    <property type="nucleotide sequence ID" value="NZ_AYSO01000020.1"/>
</dbReference>
<dbReference type="GO" id="GO:0052855">
    <property type="term" value="F:ADP-dependent NAD(P)H-hydrate dehydratase activity"/>
    <property type="evidence" value="ECO:0007669"/>
    <property type="project" value="UniProtKB-UniRule"/>
</dbReference>
<dbReference type="Proteomes" id="UP000031366">
    <property type="component" value="Unassembled WGS sequence"/>
</dbReference>
<feature type="domain" description="YjeF C-terminal" evidence="7">
    <location>
        <begin position="27"/>
        <end position="297"/>
    </location>
</feature>
<dbReference type="GO" id="GO:0016301">
    <property type="term" value="F:kinase activity"/>
    <property type="evidence" value="ECO:0007669"/>
    <property type="project" value="UniProtKB-KW"/>
</dbReference>
<keyword evidence="4 6" id="KW-0520">NAD</keyword>
<comment type="catalytic activity">
    <reaction evidence="6">
        <text>(6S)-NADPHX + ADP = AMP + phosphate + NADPH + H(+)</text>
        <dbReference type="Rhea" id="RHEA:32235"/>
        <dbReference type="ChEBI" id="CHEBI:15378"/>
        <dbReference type="ChEBI" id="CHEBI:43474"/>
        <dbReference type="ChEBI" id="CHEBI:57783"/>
        <dbReference type="ChEBI" id="CHEBI:64076"/>
        <dbReference type="ChEBI" id="CHEBI:456215"/>
        <dbReference type="ChEBI" id="CHEBI:456216"/>
        <dbReference type="EC" id="4.2.1.136"/>
    </reaction>
</comment>
<feature type="binding site" evidence="6">
    <location>
        <position position="174"/>
    </location>
    <ligand>
        <name>(6S)-NADPHX</name>
        <dbReference type="ChEBI" id="CHEBI:64076"/>
    </ligand>
</feature>
<dbReference type="GO" id="GO:0005524">
    <property type="term" value="F:ATP binding"/>
    <property type="evidence" value="ECO:0007669"/>
    <property type="project" value="UniProtKB-KW"/>
</dbReference>